<dbReference type="InterPro" id="IPR002347">
    <property type="entry name" value="SDR_fam"/>
</dbReference>
<dbReference type="InterPro" id="IPR050259">
    <property type="entry name" value="SDR"/>
</dbReference>
<dbReference type="PANTHER" id="PTHR42879">
    <property type="entry name" value="3-OXOACYL-(ACYL-CARRIER-PROTEIN) REDUCTASE"/>
    <property type="match status" value="1"/>
</dbReference>
<evidence type="ECO:0000256" key="2">
    <source>
        <dbReference type="ARBA" id="ARBA00023002"/>
    </source>
</evidence>
<dbReference type="Proteomes" id="UP000179266">
    <property type="component" value="Unassembled WGS sequence"/>
</dbReference>
<proteinExistence type="inferred from homology"/>
<dbReference type="CDD" id="cd05333">
    <property type="entry name" value="BKR_SDR_c"/>
    <property type="match status" value="1"/>
</dbReference>
<dbReference type="GO" id="GO:0032787">
    <property type="term" value="P:monocarboxylic acid metabolic process"/>
    <property type="evidence" value="ECO:0007669"/>
    <property type="project" value="UniProtKB-ARBA"/>
</dbReference>
<comment type="caution">
    <text evidence="3">The sequence shown here is derived from an EMBL/GenBank/DDBJ whole genome shotgun (WGS) entry which is preliminary data.</text>
</comment>
<dbReference type="GO" id="GO:0016491">
    <property type="term" value="F:oxidoreductase activity"/>
    <property type="evidence" value="ECO:0007669"/>
    <property type="project" value="UniProtKB-KW"/>
</dbReference>
<keyword evidence="2" id="KW-0560">Oxidoreductase</keyword>
<reference evidence="3 4" key="1">
    <citation type="journal article" date="2016" name="Nat. Commun.">
        <title>Thousands of microbial genomes shed light on interconnected biogeochemical processes in an aquifer system.</title>
        <authorList>
            <person name="Anantharaman K."/>
            <person name="Brown C.T."/>
            <person name="Hug L.A."/>
            <person name="Sharon I."/>
            <person name="Castelle C.J."/>
            <person name="Probst A.J."/>
            <person name="Thomas B.C."/>
            <person name="Singh A."/>
            <person name="Wilkins M.J."/>
            <person name="Karaoz U."/>
            <person name="Brodie E.L."/>
            <person name="Williams K.H."/>
            <person name="Hubbard S.S."/>
            <person name="Banfield J.F."/>
        </authorList>
    </citation>
    <scope>NUCLEOTIDE SEQUENCE [LARGE SCALE GENOMIC DNA]</scope>
</reference>
<evidence type="ECO:0000313" key="4">
    <source>
        <dbReference type="Proteomes" id="UP000179266"/>
    </source>
</evidence>
<dbReference type="InterPro" id="IPR036291">
    <property type="entry name" value="NAD(P)-bd_dom_sf"/>
</dbReference>
<dbReference type="NCBIfam" id="NF005559">
    <property type="entry name" value="PRK07231.1"/>
    <property type="match status" value="1"/>
</dbReference>
<dbReference type="FunFam" id="3.40.50.720:FF:000173">
    <property type="entry name" value="3-oxoacyl-[acyl-carrier protein] reductase"/>
    <property type="match status" value="1"/>
</dbReference>
<gene>
    <name evidence="3" type="ORF">A2161_05760</name>
</gene>
<protein>
    <submittedName>
        <fullName evidence="3">3-oxoacyl-[acyl-carrier-protein] reductase</fullName>
    </submittedName>
</protein>
<dbReference type="PRINTS" id="PR00081">
    <property type="entry name" value="GDHRDH"/>
</dbReference>
<dbReference type="PROSITE" id="PS00061">
    <property type="entry name" value="ADH_SHORT"/>
    <property type="match status" value="1"/>
</dbReference>
<organism evidence="3 4">
    <name type="scientific">Candidatus Schekmanbacteria bacterium RBG_13_48_7</name>
    <dbReference type="NCBI Taxonomy" id="1817878"/>
    <lineage>
        <taxon>Bacteria</taxon>
        <taxon>Candidatus Schekmaniibacteriota</taxon>
    </lineage>
</organism>
<dbReference type="EMBL" id="MGDD01000261">
    <property type="protein sequence ID" value="OGL43637.1"/>
    <property type="molecule type" value="Genomic_DNA"/>
</dbReference>
<sequence length="247" mass="26295">MKLKDRIAVITGGGSGIGEATSKLFASEGAKIAVADIQYSEAEKVALYINEHGGEAIAVETNVVDQTSVKNLVDKTVARFSTIDILINNAGITRDSLSIKMKVEDWDAVINVNLKGTFLCCQAVIPIMSKKHSGKIINTASVVIRGNVGQANYVASKMGIIGLTRTLALEFAKRNININCIAPGATATPMMAAVPEKGQEFMLSEIPMGRFAIPEEIAKTHLFLASEDSNYITGQCIFVDGGMSIGL</sequence>
<accession>A0A1F7RRX0</accession>
<name>A0A1F7RRX0_9BACT</name>
<dbReference type="SUPFAM" id="SSF51735">
    <property type="entry name" value="NAD(P)-binding Rossmann-fold domains"/>
    <property type="match status" value="1"/>
</dbReference>
<dbReference type="InterPro" id="IPR020904">
    <property type="entry name" value="Sc_DH/Rdtase_CS"/>
</dbReference>
<dbReference type="AlphaFoldDB" id="A0A1F7RRX0"/>
<dbReference type="Gene3D" id="3.40.50.720">
    <property type="entry name" value="NAD(P)-binding Rossmann-like Domain"/>
    <property type="match status" value="1"/>
</dbReference>
<dbReference type="Pfam" id="PF13561">
    <property type="entry name" value="adh_short_C2"/>
    <property type="match status" value="1"/>
</dbReference>
<comment type="similarity">
    <text evidence="1">Belongs to the short-chain dehydrogenases/reductases (SDR) family.</text>
</comment>
<dbReference type="PRINTS" id="PR00080">
    <property type="entry name" value="SDRFAMILY"/>
</dbReference>
<dbReference type="PANTHER" id="PTHR42879:SF2">
    <property type="entry name" value="3-OXOACYL-[ACYL-CARRIER-PROTEIN] REDUCTASE FABG"/>
    <property type="match status" value="1"/>
</dbReference>
<evidence type="ECO:0000256" key="1">
    <source>
        <dbReference type="ARBA" id="ARBA00006484"/>
    </source>
</evidence>
<dbReference type="NCBIfam" id="NF009466">
    <property type="entry name" value="PRK12826.1-2"/>
    <property type="match status" value="1"/>
</dbReference>
<evidence type="ECO:0000313" key="3">
    <source>
        <dbReference type="EMBL" id="OGL43637.1"/>
    </source>
</evidence>